<dbReference type="RefSeq" id="XP_007293923.1">
    <property type="nucleotide sequence ID" value="XM_007293861.1"/>
</dbReference>
<dbReference type="AlphaFoldDB" id="K1X5U3"/>
<reference evidence="3 4" key="1">
    <citation type="journal article" date="2012" name="BMC Genomics">
        <title>Sequencing the genome of Marssonina brunnea reveals fungus-poplar co-evolution.</title>
        <authorList>
            <person name="Zhu S."/>
            <person name="Cao Y.-Z."/>
            <person name="Jiang C."/>
            <person name="Tan B.-Y."/>
            <person name="Wang Z."/>
            <person name="Feng S."/>
            <person name="Zhang L."/>
            <person name="Su X.-H."/>
            <person name="Brejova B."/>
            <person name="Vinar T."/>
            <person name="Xu M."/>
            <person name="Wang M.-X."/>
            <person name="Zhang S.-G."/>
            <person name="Huang M.-R."/>
            <person name="Wu R."/>
            <person name="Zhou Y."/>
        </authorList>
    </citation>
    <scope>NUCLEOTIDE SEQUENCE [LARGE SCALE GENOMIC DNA]</scope>
    <source>
        <strain evidence="3 4">MB_m1</strain>
    </source>
</reference>
<feature type="domain" description="Serine aminopeptidase S33" evidence="2">
    <location>
        <begin position="97"/>
        <end position="194"/>
    </location>
</feature>
<evidence type="ECO:0000313" key="3">
    <source>
        <dbReference type="EMBL" id="EKD16023.1"/>
    </source>
</evidence>
<dbReference type="EMBL" id="JH921440">
    <property type="protein sequence ID" value="EKD16023.1"/>
    <property type="molecule type" value="Genomic_DNA"/>
</dbReference>
<evidence type="ECO:0000313" key="4">
    <source>
        <dbReference type="Proteomes" id="UP000006753"/>
    </source>
</evidence>
<gene>
    <name evidence="3" type="ORF">MBM_06034</name>
</gene>
<feature type="compositionally biased region" description="Basic and acidic residues" evidence="1">
    <location>
        <begin position="395"/>
        <end position="407"/>
    </location>
</feature>
<dbReference type="GeneID" id="18761969"/>
<dbReference type="InterPro" id="IPR029058">
    <property type="entry name" value="AB_hydrolase_fold"/>
</dbReference>
<keyword evidence="4" id="KW-1185">Reference proteome</keyword>
<sequence>MTSSLFKVQEHVLECQHIREYARATSNSQEAVLKLAIKQYTPLDNLEPREGDVTIIGAHANAFPKELYEPLWEDILARSKSNGFRIRGIWIADVAQQGQSGVMNENLLGNDPSWSDHPRDLLHLINHFRSQMPLPLIGIGHSMGAACLVNLSLMHPRLFTTMILLDPVIQQHASVPLGPKPAQASTFRRDIWPSRSEAEASFRKSNFYQTWDQRVLDLWCKYGIRETPASLHPGGKGEVTLTTTKHQECFTFLRPSWEAFSEGGKRVVKRDLVPELRDETPAASQFPFYRPEPFNTLVRIPELRPSALYIFGELSHLSVPEAIALKMELTGTGPGGSGGAREGRVDQVTLKGIGHLVAMEASQKCADATATWVGKELKRFQEERRKYIEWTKRSVEEKTTLSEEWKRRIGGPPQRPSKM</sequence>
<dbReference type="SUPFAM" id="SSF53474">
    <property type="entry name" value="alpha/beta-Hydrolases"/>
    <property type="match status" value="1"/>
</dbReference>
<dbReference type="OrthoDB" id="94039at2759"/>
<dbReference type="eggNOG" id="ENOG502S3SW">
    <property type="taxonomic scope" value="Eukaryota"/>
</dbReference>
<dbReference type="Gene3D" id="3.40.50.1820">
    <property type="entry name" value="alpha/beta hydrolase"/>
    <property type="match status" value="1"/>
</dbReference>
<dbReference type="InParanoid" id="K1X5U3"/>
<name>K1X5U3_MARBU</name>
<dbReference type="HOGENOM" id="CLU_036837_0_0_1"/>
<feature type="region of interest" description="Disordered" evidence="1">
    <location>
        <begin position="395"/>
        <end position="419"/>
    </location>
</feature>
<proteinExistence type="predicted"/>
<evidence type="ECO:0000256" key="1">
    <source>
        <dbReference type="SAM" id="MobiDB-lite"/>
    </source>
</evidence>
<dbReference type="Pfam" id="PF12146">
    <property type="entry name" value="Hydrolase_4"/>
    <property type="match status" value="1"/>
</dbReference>
<dbReference type="Proteomes" id="UP000006753">
    <property type="component" value="Unassembled WGS sequence"/>
</dbReference>
<evidence type="ECO:0000259" key="2">
    <source>
        <dbReference type="Pfam" id="PF12146"/>
    </source>
</evidence>
<dbReference type="KEGG" id="mbe:MBM_06034"/>
<dbReference type="STRING" id="1072389.K1X5U3"/>
<dbReference type="InterPro" id="IPR022742">
    <property type="entry name" value="Hydrolase_4"/>
</dbReference>
<organism evidence="3 4">
    <name type="scientific">Marssonina brunnea f. sp. multigermtubi (strain MB_m1)</name>
    <name type="common">Marssonina leaf spot fungus</name>
    <dbReference type="NCBI Taxonomy" id="1072389"/>
    <lineage>
        <taxon>Eukaryota</taxon>
        <taxon>Fungi</taxon>
        <taxon>Dikarya</taxon>
        <taxon>Ascomycota</taxon>
        <taxon>Pezizomycotina</taxon>
        <taxon>Leotiomycetes</taxon>
        <taxon>Helotiales</taxon>
        <taxon>Drepanopezizaceae</taxon>
        <taxon>Drepanopeziza</taxon>
    </lineage>
</organism>
<protein>
    <submittedName>
        <fullName evidence="3">Toxin biosynthesis protein</fullName>
    </submittedName>
</protein>
<dbReference type="OMA" id="FGIRGIW"/>
<accession>K1X5U3</accession>